<keyword evidence="5 9" id="KW-0133">Cell shape</keyword>
<evidence type="ECO:0000259" key="10">
    <source>
        <dbReference type="PROSITE" id="PS52029"/>
    </source>
</evidence>
<evidence type="ECO:0000256" key="4">
    <source>
        <dbReference type="ARBA" id="ARBA00022801"/>
    </source>
</evidence>
<evidence type="ECO:0000256" key="8">
    <source>
        <dbReference type="ARBA" id="ARBA00060592"/>
    </source>
</evidence>
<protein>
    <submittedName>
        <fullName evidence="11">Transpeptidase</fullName>
    </submittedName>
</protein>
<dbReference type="SUPFAM" id="SSF141523">
    <property type="entry name" value="L,D-transpeptidase catalytic domain-like"/>
    <property type="match status" value="1"/>
</dbReference>
<sequence length="154" mass="17153">MKRTASLFSPILIGCLVLGATTGVWPWNSQIVIDKSQHRLTYYTFSIPVRTFSIATGKTGSETPEGMFPVVMLVKQPWYLKKNIPGGDPKNPLGSRWIGLQVGDTDGSKYGIHGTNDPTSIGKDRSEGCIRMKNEDVNWLYQHVQLGTWVIIRS</sequence>
<comment type="similarity">
    <text evidence="2">Belongs to the YkuD family.</text>
</comment>
<dbReference type="GO" id="GO:0005576">
    <property type="term" value="C:extracellular region"/>
    <property type="evidence" value="ECO:0007669"/>
    <property type="project" value="TreeGrafter"/>
</dbReference>
<keyword evidence="6 9" id="KW-0573">Peptidoglycan synthesis</keyword>
<comment type="pathway">
    <text evidence="8">Glycan biosynthesis.</text>
</comment>
<keyword evidence="4" id="KW-0378">Hydrolase</keyword>
<keyword evidence="7 9" id="KW-0961">Cell wall biogenesis/degradation</keyword>
<evidence type="ECO:0000256" key="7">
    <source>
        <dbReference type="ARBA" id="ARBA00023316"/>
    </source>
</evidence>
<evidence type="ECO:0000313" key="11">
    <source>
        <dbReference type="EMBL" id="BCJ86193.1"/>
    </source>
</evidence>
<dbReference type="GO" id="GO:0071555">
    <property type="term" value="P:cell wall organization"/>
    <property type="evidence" value="ECO:0007669"/>
    <property type="project" value="UniProtKB-UniRule"/>
</dbReference>
<proteinExistence type="inferred from homology"/>
<evidence type="ECO:0000256" key="5">
    <source>
        <dbReference type="ARBA" id="ARBA00022960"/>
    </source>
</evidence>
<dbReference type="InterPro" id="IPR050979">
    <property type="entry name" value="LD-transpeptidase"/>
</dbReference>
<dbReference type="EMBL" id="AP023366">
    <property type="protein sequence ID" value="BCJ86193.1"/>
    <property type="molecule type" value="Genomic_DNA"/>
</dbReference>
<dbReference type="UniPathway" id="UPA00219"/>
<dbReference type="Gene3D" id="2.40.440.10">
    <property type="entry name" value="L,D-transpeptidase catalytic domain-like"/>
    <property type="match status" value="1"/>
</dbReference>
<dbReference type="PANTHER" id="PTHR30582:SF4">
    <property type="entry name" value="L,D-TRANSPEPTIDASE YQJB-RELATED"/>
    <property type="match status" value="1"/>
</dbReference>
<dbReference type="RefSeq" id="WP_226375355.1">
    <property type="nucleotide sequence ID" value="NZ_AP023366.1"/>
</dbReference>
<dbReference type="KEGG" id="eff:skT53_11780"/>
<dbReference type="PANTHER" id="PTHR30582">
    <property type="entry name" value="L,D-TRANSPEPTIDASE"/>
    <property type="match status" value="1"/>
</dbReference>
<dbReference type="GO" id="GO:0008360">
    <property type="term" value="P:regulation of cell shape"/>
    <property type="evidence" value="ECO:0007669"/>
    <property type="project" value="UniProtKB-UniRule"/>
</dbReference>
<dbReference type="AlphaFoldDB" id="A0A7I8D7Q5"/>
<comment type="pathway">
    <text evidence="1 9">Cell wall biogenesis; peptidoglycan biosynthesis.</text>
</comment>
<feature type="domain" description="L,D-TPase catalytic" evidence="10">
    <location>
        <begin position="29"/>
        <end position="153"/>
    </location>
</feature>
<dbReference type="InterPro" id="IPR038063">
    <property type="entry name" value="Transpep_catalytic_dom"/>
</dbReference>
<dbReference type="GO" id="GO:0018104">
    <property type="term" value="P:peptidoglycan-protein cross-linking"/>
    <property type="evidence" value="ECO:0007669"/>
    <property type="project" value="TreeGrafter"/>
</dbReference>
<keyword evidence="12" id="KW-1185">Reference proteome</keyword>
<dbReference type="InterPro" id="IPR005490">
    <property type="entry name" value="LD_TPept_cat_dom"/>
</dbReference>
<evidence type="ECO:0000256" key="3">
    <source>
        <dbReference type="ARBA" id="ARBA00022679"/>
    </source>
</evidence>
<gene>
    <name evidence="11" type="ORF">skT53_11780</name>
</gene>
<evidence type="ECO:0000313" key="12">
    <source>
        <dbReference type="Proteomes" id="UP000593802"/>
    </source>
</evidence>
<accession>A0A7I8D7Q5</accession>
<dbReference type="CDD" id="cd16913">
    <property type="entry name" value="YkuD_like"/>
    <property type="match status" value="1"/>
</dbReference>
<dbReference type="PROSITE" id="PS52029">
    <property type="entry name" value="LD_TPASE"/>
    <property type="match status" value="1"/>
</dbReference>
<evidence type="ECO:0000256" key="6">
    <source>
        <dbReference type="ARBA" id="ARBA00022984"/>
    </source>
</evidence>
<name>A0A7I8D7Q5_9BACL</name>
<dbReference type="PROSITE" id="PS51257">
    <property type="entry name" value="PROKAR_LIPOPROTEIN"/>
    <property type="match status" value="1"/>
</dbReference>
<evidence type="ECO:0000256" key="1">
    <source>
        <dbReference type="ARBA" id="ARBA00004752"/>
    </source>
</evidence>
<dbReference type="GO" id="GO:0071972">
    <property type="term" value="F:peptidoglycan L,D-transpeptidase activity"/>
    <property type="evidence" value="ECO:0007669"/>
    <property type="project" value="TreeGrafter"/>
</dbReference>
<reference evidence="11 12" key="1">
    <citation type="submission" date="2020-08" db="EMBL/GenBank/DDBJ databases">
        <title>Complete Genome Sequence of Effusibacillus dendaii Strain skT53, Isolated from Farmland soil.</title>
        <authorList>
            <person name="Konishi T."/>
            <person name="Kawasaki H."/>
        </authorList>
    </citation>
    <scope>NUCLEOTIDE SEQUENCE [LARGE SCALE GENOMIC DNA]</scope>
    <source>
        <strain evidence="12">skT53</strain>
    </source>
</reference>
<dbReference type="GO" id="GO:0016740">
    <property type="term" value="F:transferase activity"/>
    <property type="evidence" value="ECO:0007669"/>
    <property type="project" value="UniProtKB-KW"/>
</dbReference>
<keyword evidence="3" id="KW-0808">Transferase</keyword>
<feature type="active site" description="Proton donor/acceptor" evidence="9">
    <location>
        <position position="113"/>
    </location>
</feature>
<evidence type="ECO:0000256" key="9">
    <source>
        <dbReference type="PROSITE-ProRule" id="PRU01373"/>
    </source>
</evidence>
<organism evidence="11 12">
    <name type="scientific">Effusibacillus dendaii</name>
    <dbReference type="NCBI Taxonomy" id="2743772"/>
    <lineage>
        <taxon>Bacteria</taxon>
        <taxon>Bacillati</taxon>
        <taxon>Bacillota</taxon>
        <taxon>Bacilli</taxon>
        <taxon>Bacillales</taxon>
        <taxon>Alicyclobacillaceae</taxon>
        <taxon>Effusibacillus</taxon>
    </lineage>
</organism>
<dbReference type="Pfam" id="PF03734">
    <property type="entry name" value="YkuD"/>
    <property type="match status" value="1"/>
</dbReference>
<evidence type="ECO:0000256" key="2">
    <source>
        <dbReference type="ARBA" id="ARBA00005992"/>
    </source>
</evidence>
<dbReference type="FunFam" id="2.40.440.10:FF:000003">
    <property type="entry name" value="L,D-transpeptidase YciB"/>
    <property type="match status" value="1"/>
</dbReference>
<feature type="active site" description="Nucleophile" evidence="9">
    <location>
        <position position="129"/>
    </location>
</feature>
<dbReference type="Proteomes" id="UP000593802">
    <property type="component" value="Chromosome"/>
</dbReference>